<dbReference type="CDD" id="cd14485">
    <property type="entry name" value="mltA_like_LT_A"/>
    <property type="match status" value="1"/>
</dbReference>
<evidence type="ECO:0000313" key="7">
    <source>
        <dbReference type="EMBL" id="AGF48770.1"/>
    </source>
</evidence>
<dbReference type="InterPro" id="IPR005300">
    <property type="entry name" value="MltA_B"/>
</dbReference>
<keyword evidence="7" id="KW-0326">Glycosidase</keyword>
<evidence type="ECO:0000256" key="4">
    <source>
        <dbReference type="ARBA" id="ARBA00023316"/>
    </source>
</evidence>
<dbReference type="PATRIC" id="fig|1208921.3.peg.44"/>
<dbReference type="InterPro" id="IPR010611">
    <property type="entry name" value="3D_dom"/>
</dbReference>
<dbReference type="GO" id="GO:0009253">
    <property type="term" value="P:peptidoglycan catabolic process"/>
    <property type="evidence" value="ECO:0007669"/>
    <property type="project" value="TreeGrafter"/>
</dbReference>
<dbReference type="RefSeq" id="WP_015389255.1">
    <property type="nucleotide sequence ID" value="NC_020284.1"/>
</dbReference>
<evidence type="ECO:0000259" key="6">
    <source>
        <dbReference type="SMART" id="SM00925"/>
    </source>
</evidence>
<dbReference type="Pfam" id="PF03562">
    <property type="entry name" value="MltA"/>
    <property type="match status" value="1"/>
</dbReference>
<dbReference type="GO" id="GO:0019867">
    <property type="term" value="C:outer membrane"/>
    <property type="evidence" value="ECO:0007669"/>
    <property type="project" value="InterPro"/>
</dbReference>
<keyword evidence="7" id="KW-0378">Hydrolase</keyword>
<dbReference type="AlphaFoldDB" id="M1MA42"/>
<dbReference type="EMBL" id="CP003806">
    <property type="protein sequence ID" value="AGF48770.1"/>
    <property type="molecule type" value="Genomic_DNA"/>
</dbReference>
<dbReference type="OrthoDB" id="9783686at2"/>
<evidence type="ECO:0000256" key="5">
    <source>
        <dbReference type="ARBA" id="ARBA00030918"/>
    </source>
</evidence>
<dbReference type="InterPro" id="IPR026044">
    <property type="entry name" value="MltA"/>
</dbReference>
<dbReference type="GO" id="GO:0004553">
    <property type="term" value="F:hydrolase activity, hydrolyzing O-glycosyl compounds"/>
    <property type="evidence" value="ECO:0007669"/>
    <property type="project" value="InterPro"/>
</dbReference>
<dbReference type="EC" id="4.2.2.n1" evidence="2"/>
<dbReference type="CDD" id="cd14668">
    <property type="entry name" value="mlta_B"/>
    <property type="match status" value="1"/>
</dbReference>
<protein>
    <recommendedName>
        <fullName evidence="2">peptidoglycan lytic exotransglycosylase</fullName>
        <ecNumber evidence="2">4.2.2.n1</ecNumber>
    </recommendedName>
    <alternativeName>
        <fullName evidence="5">Murein hydrolase A</fullName>
    </alternativeName>
</protein>
<dbReference type="GO" id="GO:0071555">
    <property type="term" value="P:cell wall organization"/>
    <property type="evidence" value="ECO:0007669"/>
    <property type="project" value="UniProtKB-KW"/>
</dbReference>
<evidence type="ECO:0000313" key="8">
    <source>
        <dbReference type="Proteomes" id="UP000011658"/>
    </source>
</evidence>
<proteinExistence type="predicted"/>
<dbReference type="SMART" id="SM00925">
    <property type="entry name" value="MltA"/>
    <property type="match status" value="1"/>
</dbReference>
<dbReference type="GO" id="GO:0009254">
    <property type="term" value="P:peptidoglycan turnover"/>
    <property type="evidence" value="ECO:0007669"/>
    <property type="project" value="InterPro"/>
</dbReference>
<keyword evidence="3" id="KW-0456">Lyase</keyword>
<gene>
    <name evidence="7" type="ORF">ST1E_0278</name>
</gene>
<dbReference type="KEGG" id="kga:ST1E_0278"/>
<dbReference type="PANTHER" id="PTHR30124">
    <property type="entry name" value="MEMBRANE-BOUND LYTIC MUREIN TRANSGLYCOSYLASE A"/>
    <property type="match status" value="1"/>
</dbReference>
<dbReference type="STRING" id="1208921.ST1E_0278"/>
<keyword evidence="8" id="KW-1185">Reference proteome</keyword>
<dbReference type="HOGENOM" id="CLU_037751_0_0_4"/>
<comment type="catalytic activity">
    <reaction evidence="1">
        <text>Exolytic cleavage of the (1-&gt;4)-beta-glycosidic linkage between N-acetylmuramic acid (MurNAc) and N-acetylglucosamine (GlcNAc) residues in peptidoglycan, from either the reducing or the non-reducing ends of the peptidoglycan chains, with concomitant formation of a 1,6-anhydrobond in the MurNAc residue.</text>
        <dbReference type="EC" id="4.2.2.n1"/>
    </reaction>
</comment>
<dbReference type="eggNOG" id="COG2821">
    <property type="taxonomic scope" value="Bacteria"/>
</dbReference>
<dbReference type="InterPro" id="IPR036908">
    <property type="entry name" value="RlpA-like_sf"/>
</dbReference>
<evidence type="ECO:0000256" key="1">
    <source>
        <dbReference type="ARBA" id="ARBA00001420"/>
    </source>
</evidence>
<dbReference type="PANTHER" id="PTHR30124:SF0">
    <property type="entry name" value="MEMBRANE-BOUND LYTIC MUREIN TRANSGLYCOSYLASE A"/>
    <property type="match status" value="1"/>
</dbReference>
<sequence>MKNFQESDWNNIPNWEEDDLLQFWDMFLRNCHCIIDHESTNSINNYVKSTEWKKICSIANSCNAELSNSSNKIKKFLKKYLQPWVFADMAGNQTIGLLTGYYEPLLRGSRYKHDSYKWPIIGIPDDLLNIDLSSIYPELKGKIIRGRISEGKVVPYYSRSEIILKEEYFPVIAWTDDLIDNYFLGIQGSGRLVLMDEDNLGEIIRLSFAGHNGHQYISISDWLVKEEALERDKISVSFLKNWAEQNPEKITKLLNTNPSFVFFSEGNNPKSEIGPRGACGIELKAMRSVAVDSTFIPLCMPMFISFNLPDYSLFQHFVFAQDTGSAIRGPGRLDLFIGSSLDSGLIAGKLKQICKMWILLPKV</sequence>
<organism evidence="7 8">
    <name type="scientific">Candidatus Kinetoplastidibacterium galati TCC219</name>
    <dbReference type="NCBI Taxonomy" id="1208921"/>
    <lineage>
        <taxon>Bacteria</taxon>
        <taxon>Pseudomonadati</taxon>
        <taxon>Pseudomonadota</taxon>
        <taxon>Betaproteobacteria</taxon>
        <taxon>Candidatus Kinetoplastidibacterium</taxon>
    </lineage>
</organism>
<keyword evidence="4" id="KW-0961">Cell wall biogenesis/degradation</keyword>
<dbReference type="GO" id="GO:0008933">
    <property type="term" value="F:peptidoglycan lytic transglycosylase activity"/>
    <property type="evidence" value="ECO:0007669"/>
    <property type="project" value="TreeGrafter"/>
</dbReference>
<dbReference type="PIRSF" id="PIRSF019422">
    <property type="entry name" value="MltA"/>
    <property type="match status" value="1"/>
</dbReference>
<accession>M1MA42</accession>
<name>M1MA42_9PROT</name>
<dbReference type="Proteomes" id="UP000011658">
    <property type="component" value="Chromosome"/>
</dbReference>
<dbReference type="Gene3D" id="2.40.240.50">
    <property type="entry name" value="Barwin-like endoglucanases"/>
    <property type="match status" value="1"/>
</dbReference>
<dbReference type="Pfam" id="PF06725">
    <property type="entry name" value="3D"/>
    <property type="match status" value="1"/>
</dbReference>
<evidence type="ECO:0000256" key="2">
    <source>
        <dbReference type="ARBA" id="ARBA00012587"/>
    </source>
</evidence>
<dbReference type="SUPFAM" id="SSF50685">
    <property type="entry name" value="Barwin-like endoglucanases"/>
    <property type="match status" value="1"/>
</dbReference>
<feature type="domain" description="Lytic transglycosylase MltA" evidence="6">
    <location>
        <begin position="105"/>
        <end position="264"/>
    </location>
</feature>
<reference evidence="7 8" key="1">
    <citation type="journal article" date="2013" name="Genome Biol. Evol.">
        <title>Genome evolution and phylogenomic analysis of candidatus kinetoplastibacterium, the betaproteobacterial endosymbionts of strigomonas and angomonas.</title>
        <authorList>
            <person name="Alves J.M."/>
            <person name="Serrano M.G."/>
            <person name="Maia da Silva F."/>
            <person name="Voegtly L.J."/>
            <person name="Matveyev A.V."/>
            <person name="Teixeira M.M."/>
            <person name="Camargo E.P."/>
            <person name="Buck G.A."/>
        </authorList>
    </citation>
    <scope>NUCLEOTIDE SEQUENCE [LARGE SCALE GENOMIC DNA]</scope>
    <source>
        <strain evidence="7 8">TCC219</strain>
    </source>
</reference>
<evidence type="ECO:0000256" key="3">
    <source>
        <dbReference type="ARBA" id="ARBA00023239"/>
    </source>
</evidence>
<dbReference type="Gene3D" id="2.40.40.10">
    <property type="entry name" value="RlpA-like domain"/>
    <property type="match status" value="1"/>
</dbReference>